<gene>
    <name evidence="3" type="ORF">FHR37_003218</name>
</gene>
<protein>
    <submittedName>
        <fullName evidence="3">Restriction system protein</fullName>
    </submittedName>
</protein>
<dbReference type="EMBL" id="JACBZA010000001">
    <property type="protein sequence ID" value="NYH84367.1"/>
    <property type="molecule type" value="Genomic_DNA"/>
</dbReference>
<feature type="region of interest" description="Disordered" evidence="1">
    <location>
        <begin position="1"/>
        <end position="20"/>
    </location>
</feature>
<dbReference type="RefSeq" id="WP_139238762.1">
    <property type="nucleotide sequence ID" value="NZ_FOOI01000001.1"/>
</dbReference>
<dbReference type="PANTHER" id="PTHR30015:SF7">
    <property type="entry name" value="TYPE IV METHYL-DIRECTED RESTRICTION ENZYME ECOKMRR"/>
    <property type="match status" value="1"/>
</dbReference>
<dbReference type="SUPFAM" id="SSF52980">
    <property type="entry name" value="Restriction endonuclease-like"/>
    <property type="match status" value="1"/>
</dbReference>
<feature type="compositionally biased region" description="Low complexity" evidence="1">
    <location>
        <begin position="536"/>
        <end position="579"/>
    </location>
</feature>
<evidence type="ECO:0000256" key="1">
    <source>
        <dbReference type="SAM" id="MobiDB-lite"/>
    </source>
</evidence>
<comment type="caution">
    <text evidence="3">The sequence shown here is derived from an EMBL/GenBank/DDBJ whole genome shotgun (WGS) entry which is preliminary data.</text>
</comment>
<feature type="compositionally biased region" description="Basic and acidic residues" evidence="1">
    <location>
        <begin position="298"/>
        <end position="340"/>
    </location>
</feature>
<dbReference type="Gene3D" id="3.40.1350.10">
    <property type="match status" value="1"/>
</dbReference>
<name>A0ABX2S403_9ACTN</name>
<accession>A0ABX2S403</accession>
<reference evidence="3 4" key="1">
    <citation type="submission" date="2020-07" db="EMBL/GenBank/DDBJ databases">
        <title>Sequencing the genomes of 1000 actinobacteria strains.</title>
        <authorList>
            <person name="Klenk H.-P."/>
        </authorList>
    </citation>
    <scope>NUCLEOTIDE SEQUENCE [LARGE SCALE GENOMIC DNA]</scope>
    <source>
        <strain evidence="3 4">DSM 45117</strain>
    </source>
</reference>
<sequence>MPRQRPQFRRPSNWRTRRAASARERLRAELDEQRMREDAAVRTEGVEQRVQKLGFVLRATMPRAVAPLDFEAQKERVRFLDLGADAVPAPVPTWADFAPRTGRLRRLLTKESRRQVALAAAEQAYTSALERYREQEAARLARIEERARAHHEASAPDRRRVLAHNAGIDRFRDRVLTGDPEAVCDYYARIFAPFASRPAGFPRGHRFGYVPESRLLLVEWRLPGVDVVPREREFRYNPSTKSVGVHRWRPISEVRKVYDAVCAQLAIRAVHVALSADPGDLVQTVVFNGVVAPGADRGPGHPPERSPEKATEKAAERAPEKAPARAEKAAKRSADPKEPKEPVCLISLSASRRQFARLSLDDLDDPLGEVRGRFGARVSDFPDELSAVSPVLPYELADPHLVVASTKGPNLLAAPPEEFERLMERLLERMGYQLTQLSQDSGSYLARRTTGGRTEQAVVHVRRRGGRIDTAEVRALGSAVRRHHAAEGLLLTTAGLEPQAYDYAHGRPLRLYAGRSLLALSRRHGLSARMDPPARSASPTATPSPSPTANGTATANGSATPSPGSNGAGAGSSQHPTPRTGRRTTGHAHPSPASGPPGSPGSPGSSD</sequence>
<proteinExistence type="predicted"/>
<feature type="region of interest" description="Disordered" evidence="1">
    <location>
        <begin position="293"/>
        <end position="340"/>
    </location>
</feature>
<dbReference type="InterPro" id="IPR052906">
    <property type="entry name" value="Type_IV_Methyl-Rstrct_Enzyme"/>
</dbReference>
<keyword evidence="4" id="KW-1185">Reference proteome</keyword>
<dbReference type="InterPro" id="IPR011335">
    <property type="entry name" value="Restrct_endonuc-II-like"/>
</dbReference>
<dbReference type="InterPro" id="IPR011856">
    <property type="entry name" value="tRNA_endonuc-like_dom_sf"/>
</dbReference>
<feature type="domain" description="Restriction endonuclease type IV Mrr" evidence="2">
    <location>
        <begin position="413"/>
        <end position="520"/>
    </location>
</feature>
<evidence type="ECO:0000313" key="4">
    <source>
        <dbReference type="Proteomes" id="UP000533017"/>
    </source>
</evidence>
<evidence type="ECO:0000259" key="2">
    <source>
        <dbReference type="Pfam" id="PF04471"/>
    </source>
</evidence>
<organism evidence="3 4">
    <name type="scientific">Actinopolymorpha cephalotaxi</name>
    <dbReference type="NCBI Taxonomy" id="504797"/>
    <lineage>
        <taxon>Bacteria</taxon>
        <taxon>Bacillati</taxon>
        <taxon>Actinomycetota</taxon>
        <taxon>Actinomycetes</taxon>
        <taxon>Propionibacteriales</taxon>
        <taxon>Actinopolymorphaceae</taxon>
        <taxon>Actinopolymorpha</taxon>
    </lineage>
</organism>
<dbReference type="Pfam" id="PF04471">
    <property type="entry name" value="Mrr_cat"/>
    <property type="match status" value="1"/>
</dbReference>
<dbReference type="InterPro" id="IPR007560">
    <property type="entry name" value="Restrct_endonuc_IV_Mrr"/>
</dbReference>
<dbReference type="PANTHER" id="PTHR30015">
    <property type="entry name" value="MRR RESTRICTION SYSTEM PROTEIN"/>
    <property type="match status" value="1"/>
</dbReference>
<feature type="region of interest" description="Disordered" evidence="1">
    <location>
        <begin position="526"/>
        <end position="607"/>
    </location>
</feature>
<dbReference type="Proteomes" id="UP000533017">
    <property type="component" value="Unassembled WGS sequence"/>
</dbReference>
<evidence type="ECO:0000313" key="3">
    <source>
        <dbReference type="EMBL" id="NYH84367.1"/>
    </source>
</evidence>